<dbReference type="AlphaFoldDB" id="Q0FXH7"/>
<accession>Q0FXH7</accession>
<dbReference type="Proteomes" id="UP000004310">
    <property type="component" value="Unassembled WGS sequence"/>
</dbReference>
<dbReference type="EMBL" id="AATP01000014">
    <property type="protein sequence ID" value="EAU39673.1"/>
    <property type="molecule type" value="Genomic_DNA"/>
</dbReference>
<comment type="caution">
    <text evidence="1">The sequence shown here is derived from an EMBL/GenBank/DDBJ whole genome shotgun (WGS) entry which is preliminary data.</text>
</comment>
<sequence>MPLVATVPLPEGLDLSPPAGADFARAIALEERLARARAKRES</sequence>
<dbReference type="HOGENOM" id="CLU_3251950_0_0_5"/>
<protein>
    <submittedName>
        <fullName evidence="1">Uncharacterized protein</fullName>
    </submittedName>
</protein>
<evidence type="ECO:0000313" key="1">
    <source>
        <dbReference type="EMBL" id="EAU39673.1"/>
    </source>
</evidence>
<proteinExistence type="predicted"/>
<evidence type="ECO:0000313" key="2">
    <source>
        <dbReference type="Proteomes" id="UP000004310"/>
    </source>
</evidence>
<organism evidence="1 2">
    <name type="scientific">Fulvimarina pelagi HTCC2506</name>
    <dbReference type="NCBI Taxonomy" id="314231"/>
    <lineage>
        <taxon>Bacteria</taxon>
        <taxon>Pseudomonadati</taxon>
        <taxon>Pseudomonadota</taxon>
        <taxon>Alphaproteobacteria</taxon>
        <taxon>Hyphomicrobiales</taxon>
        <taxon>Aurantimonadaceae</taxon>
        <taxon>Fulvimarina</taxon>
    </lineage>
</organism>
<name>Q0FXH7_9HYPH</name>
<keyword evidence="2" id="KW-1185">Reference proteome</keyword>
<reference evidence="1 2" key="1">
    <citation type="journal article" date="2010" name="J. Bacteriol.">
        <title>Genome sequence of Fulvimarina pelagi HTCC2506T, a Mn(II)-oxidizing alphaproteobacterium possessing an aerobic anoxygenic photosynthetic gene cluster and Xanthorhodopsin.</title>
        <authorList>
            <person name="Kang I."/>
            <person name="Oh H.M."/>
            <person name="Lim S.I."/>
            <person name="Ferriera S."/>
            <person name="Giovannoni S.J."/>
            <person name="Cho J.C."/>
        </authorList>
    </citation>
    <scope>NUCLEOTIDE SEQUENCE [LARGE SCALE GENOMIC DNA]</scope>
    <source>
        <strain evidence="1 2">HTCC2506</strain>
    </source>
</reference>
<gene>
    <name evidence="1" type="ORF">FP2506_01788</name>
</gene>